<evidence type="ECO:0000256" key="1">
    <source>
        <dbReference type="SAM" id="Phobius"/>
    </source>
</evidence>
<sequence>MGAVLGAALAVGLALVGERLPTVVLGSWVLRPEVPALTLAVLVPVASAVASALAPLRSWVPRALLAVVVAVAWASAGWVAFLGWAACWSVPEPAGPGGCRVVVKEISFLLLGGGDVFVLAPGQRVLDDPQTTYGADDGYPPIAAGTYSLRWEGDTARLRLWSAYPQGAPITDQPDPLTCPGP</sequence>
<organism evidence="2 3">
    <name type="scientific">Cellulomonas marina</name>
    <dbReference type="NCBI Taxonomy" id="988821"/>
    <lineage>
        <taxon>Bacteria</taxon>
        <taxon>Bacillati</taxon>
        <taxon>Actinomycetota</taxon>
        <taxon>Actinomycetes</taxon>
        <taxon>Micrococcales</taxon>
        <taxon>Cellulomonadaceae</taxon>
        <taxon>Cellulomonas</taxon>
    </lineage>
</organism>
<evidence type="ECO:0000313" key="2">
    <source>
        <dbReference type="EMBL" id="SFB30634.1"/>
    </source>
</evidence>
<keyword evidence="1" id="KW-0472">Membrane</keyword>
<proteinExistence type="predicted"/>
<dbReference type="RefSeq" id="WP_090033969.1">
    <property type="nucleotide sequence ID" value="NZ_BONM01000016.1"/>
</dbReference>
<feature type="transmembrane region" description="Helical" evidence="1">
    <location>
        <begin position="36"/>
        <end position="56"/>
    </location>
</feature>
<dbReference type="EMBL" id="FOKA01000013">
    <property type="protein sequence ID" value="SFB30634.1"/>
    <property type="molecule type" value="Genomic_DNA"/>
</dbReference>
<protein>
    <submittedName>
        <fullName evidence="2">Uncharacterized protein</fullName>
    </submittedName>
</protein>
<gene>
    <name evidence="2" type="ORF">SAMN05421867_113102</name>
</gene>
<reference evidence="2 3" key="1">
    <citation type="submission" date="2016-10" db="EMBL/GenBank/DDBJ databases">
        <authorList>
            <person name="de Groot N.N."/>
        </authorList>
    </citation>
    <scope>NUCLEOTIDE SEQUENCE [LARGE SCALE GENOMIC DNA]</scope>
    <source>
        <strain evidence="2 3">CGMCC 4.6945</strain>
    </source>
</reference>
<evidence type="ECO:0000313" key="3">
    <source>
        <dbReference type="Proteomes" id="UP000199012"/>
    </source>
</evidence>
<feature type="transmembrane region" description="Helical" evidence="1">
    <location>
        <begin position="63"/>
        <end position="86"/>
    </location>
</feature>
<keyword evidence="1" id="KW-0812">Transmembrane</keyword>
<dbReference type="AlphaFoldDB" id="A0A1I0ZXX8"/>
<dbReference type="Proteomes" id="UP000199012">
    <property type="component" value="Unassembled WGS sequence"/>
</dbReference>
<name>A0A1I0ZXX8_9CELL</name>
<dbReference type="OrthoDB" id="4948259at2"/>
<accession>A0A1I0ZXX8</accession>
<keyword evidence="3" id="KW-1185">Reference proteome</keyword>
<keyword evidence="1" id="KW-1133">Transmembrane helix</keyword>